<dbReference type="InterPro" id="IPR000045">
    <property type="entry name" value="Prepilin_IV_endopep_pep"/>
</dbReference>
<evidence type="ECO:0000259" key="12">
    <source>
        <dbReference type="Pfam" id="PF06750"/>
    </source>
</evidence>
<name>A0A6P1ZCJ2_9BACT</name>
<dbReference type="Pfam" id="PF01478">
    <property type="entry name" value="Peptidase_A24"/>
    <property type="match status" value="1"/>
</dbReference>
<comment type="catalytic activity">
    <reaction evidence="9">
        <text>Typically cleaves a -Gly-|-Phe- bond to release an N-terminal, basic peptide of 5-8 residues from type IV prepilin, and then N-methylates the new N-terminal amino group, the methyl donor being S-adenosyl-L-methionine.</text>
        <dbReference type="EC" id="3.4.23.43"/>
    </reaction>
</comment>
<dbReference type="Proteomes" id="UP000434052">
    <property type="component" value="Unassembled WGS sequence"/>
</dbReference>
<evidence type="ECO:0000256" key="10">
    <source>
        <dbReference type="SAM" id="Phobius"/>
    </source>
</evidence>
<dbReference type="OrthoDB" id="9789291at2"/>
<dbReference type="InterPro" id="IPR010627">
    <property type="entry name" value="Prepilin_pept_A24_N"/>
</dbReference>
<dbReference type="RefSeq" id="WP_144307190.1">
    <property type="nucleotide sequence ID" value="NZ_QMIF01000020.1"/>
</dbReference>
<dbReference type="PANTHER" id="PTHR30487">
    <property type="entry name" value="TYPE 4 PREPILIN-LIKE PROTEINS LEADER PEPTIDE-PROCESSING ENZYME"/>
    <property type="match status" value="1"/>
</dbReference>
<evidence type="ECO:0000256" key="9">
    <source>
        <dbReference type="RuleBase" id="RU003794"/>
    </source>
</evidence>
<sequence>MSPATLEILDHVYPGLAFFLGLLLGSFYNVCVHRYLSGESIVFPGSKCPKCDHPLAWWENIPVVSFLILRGRCRACAKPISWRYPLVELVSGLWAFGLALKFPLHLTTAAYSTGWEWSLGVFGVHMVIGGILIVASFIDFDSYILPDILTLPGAVLALAGAYFVLRPALGWPTLTESLVGAAIGGGLFWLLQFLYRKLKGMEGLGTGDIKLMLLLGAWNGWASLPFVLLAAGVTAIFGYIVYNRMNQSEEPTMVPFGPFLSLGGMLYVLFGDWYWAYLGGGM</sequence>
<evidence type="ECO:0000313" key="13">
    <source>
        <dbReference type="EMBL" id="TVM30654.1"/>
    </source>
</evidence>
<accession>A0A6P1ZCJ2</accession>
<dbReference type="GO" id="GO:0004190">
    <property type="term" value="F:aspartic-type endopeptidase activity"/>
    <property type="evidence" value="ECO:0007669"/>
    <property type="project" value="UniProtKB-EC"/>
</dbReference>
<evidence type="ECO:0000256" key="5">
    <source>
        <dbReference type="ARBA" id="ARBA00022692"/>
    </source>
</evidence>
<evidence type="ECO:0000256" key="7">
    <source>
        <dbReference type="ARBA" id="ARBA00023136"/>
    </source>
</evidence>
<evidence type="ECO:0000256" key="2">
    <source>
        <dbReference type="ARBA" id="ARBA00005801"/>
    </source>
</evidence>
<dbReference type="Pfam" id="PF06750">
    <property type="entry name" value="A24_N_bact"/>
    <property type="match status" value="1"/>
</dbReference>
<evidence type="ECO:0000313" key="14">
    <source>
        <dbReference type="Proteomes" id="UP000434052"/>
    </source>
</evidence>
<dbReference type="AlphaFoldDB" id="A0A6P1ZCJ2"/>
<feature type="transmembrane region" description="Helical" evidence="10">
    <location>
        <begin position="254"/>
        <end position="276"/>
    </location>
</feature>
<keyword evidence="9" id="KW-0378">Hydrolase</keyword>
<dbReference type="PANTHER" id="PTHR30487:SF0">
    <property type="entry name" value="PREPILIN LEADER PEPTIDASE_N-METHYLTRANSFERASE-RELATED"/>
    <property type="match status" value="1"/>
</dbReference>
<keyword evidence="9" id="KW-0808">Transferase</keyword>
<comment type="similarity">
    <text evidence="2 8">Belongs to the peptidase A24 family.</text>
</comment>
<evidence type="ECO:0000256" key="8">
    <source>
        <dbReference type="RuleBase" id="RU003793"/>
    </source>
</evidence>
<feature type="transmembrane region" description="Helical" evidence="10">
    <location>
        <begin position="177"/>
        <end position="195"/>
    </location>
</feature>
<keyword evidence="5 9" id="KW-0812">Transmembrane</keyword>
<feature type="domain" description="Prepilin type IV endopeptidase peptidase" evidence="11">
    <location>
        <begin position="127"/>
        <end position="237"/>
    </location>
</feature>
<comment type="function">
    <text evidence="9">Plays an essential role in type IV pili and type II pseudopili formation by proteolytically removing the leader sequence from substrate proteins and subsequently monomethylating the alpha-amino group of the newly exposed N-terminal phenylalanine.</text>
</comment>
<evidence type="ECO:0000256" key="6">
    <source>
        <dbReference type="ARBA" id="ARBA00022989"/>
    </source>
</evidence>
<dbReference type="EC" id="2.1.1.-" evidence="9"/>
<dbReference type="GO" id="GO:0032259">
    <property type="term" value="P:methylation"/>
    <property type="evidence" value="ECO:0007669"/>
    <property type="project" value="UniProtKB-KW"/>
</dbReference>
<evidence type="ECO:0000256" key="1">
    <source>
        <dbReference type="ARBA" id="ARBA00004429"/>
    </source>
</evidence>
<keyword evidence="9" id="KW-0511">Multifunctional enzyme</keyword>
<dbReference type="GO" id="GO:0008168">
    <property type="term" value="F:methyltransferase activity"/>
    <property type="evidence" value="ECO:0007669"/>
    <property type="project" value="UniProtKB-KW"/>
</dbReference>
<dbReference type="InterPro" id="IPR050882">
    <property type="entry name" value="Prepilin_peptidase/N-MTase"/>
</dbReference>
<keyword evidence="6 10" id="KW-1133">Transmembrane helix</keyword>
<evidence type="ECO:0000256" key="3">
    <source>
        <dbReference type="ARBA" id="ARBA00022475"/>
    </source>
</evidence>
<evidence type="ECO:0000259" key="11">
    <source>
        <dbReference type="Pfam" id="PF01478"/>
    </source>
</evidence>
<dbReference type="InterPro" id="IPR014032">
    <property type="entry name" value="Peptidase_A24A_bac"/>
</dbReference>
<dbReference type="EC" id="3.4.23.43" evidence="9"/>
<feature type="transmembrane region" description="Helical" evidence="10">
    <location>
        <begin position="221"/>
        <end position="242"/>
    </location>
</feature>
<comment type="subcellular location">
    <subcellularLocation>
        <location evidence="1">Cell inner membrane</location>
        <topology evidence="1">Multi-pass membrane protein</topology>
    </subcellularLocation>
    <subcellularLocation>
        <location evidence="9">Cell membrane</location>
        <topology evidence="9">Multi-pass membrane protein</topology>
    </subcellularLocation>
</comment>
<protein>
    <recommendedName>
        <fullName evidence="9">Prepilin leader peptidase/N-methyltransferase</fullName>
        <ecNumber evidence="9">2.1.1.-</ecNumber>
        <ecNumber evidence="9">3.4.23.43</ecNumber>
    </recommendedName>
</protein>
<keyword evidence="4" id="KW-0997">Cell inner membrane</keyword>
<gene>
    <name evidence="13" type="ORF">DQK91_20020</name>
</gene>
<keyword evidence="9" id="KW-0489">Methyltransferase</keyword>
<dbReference type="EMBL" id="QMIF01000020">
    <property type="protein sequence ID" value="TVM30654.1"/>
    <property type="molecule type" value="Genomic_DNA"/>
</dbReference>
<proteinExistence type="inferred from homology"/>
<feature type="transmembrane region" description="Helical" evidence="10">
    <location>
        <begin position="12"/>
        <end position="31"/>
    </location>
</feature>
<feature type="transmembrane region" description="Helical" evidence="10">
    <location>
        <begin position="117"/>
        <end position="138"/>
    </location>
</feature>
<dbReference type="GO" id="GO:0005886">
    <property type="term" value="C:plasma membrane"/>
    <property type="evidence" value="ECO:0007669"/>
    <property type="project" value="UniProtKB-SubCell"/>
</dbReference>
<dbReference type="Gene3D" id="1.20.120.1220">
    <property type="match status" value="1"/>
</dbReference>
<reference evidence="13 14" key="1">
    <citation type="submission" date="2018-06" db="EMBL/GenBank/DDBJ databases">
        <title>Complete genome of Desulfovibrio marinus P48SEP.</title>
        <authorList>
            <person name="Crispim J.S."/>
            <person name="Vidigal P.M.P."/>
            <person name="Silva L.C.F."/>
            <person name="Araujo L.C."/>
            <person name="Laguardia C.N."/>
            <person name="Dias R.S."/>
            <person name="Sousa M.P."/>
            <person name="Paula S.O."/>
            <person name="Silva C."/>
        </authorList>
    </citation>
    <scope>NUCLEOTIDE SEQUENCE [LARGE SCALE GENOMIC DNA]</scope>
    <source>
        <strain evidence="13 14">P48SEP</strain>
    </source>
</reference>
<feature type="domain" description="Prepilin peptidase A24 N-terminal" evidence="12">
    <location>
        <begin position="20"/>
        <end position="102"/>
    </location>
</feature>
<evidence type="ECO:0000256" key="4">
    <source>
        <dbReference type="ARBA" id="ARBA00022519"/>
    </source>
</evidence>
<keyword evidence="9" id="KW-0645">Protease</keyword>
<keyword evidence="3" id="KW-1003">Cell membrane</keyword>
<feature type="transmembrane region" description="Helical" evidence="10">
    <location>
        <begin position="144"/>
        <end position="165"/>
    </location>
</feature>
<organism evidence="13 14">
    <name type="scientific">Oceanidesulfovibrio marinus</name>
    <dbReference type="NCBI Taxonomy" id="370038"/>
    <lineage>
        <taxon>Bacteria</taxon>
        <taxon>Pseudomonadati</taxon>
        <taxon>Thermodesulfobacteriota</taxon>
        <taxon>Desulfovibrionia</taxon>
        <taxon>Desulfovibrionales</taxon>
        <taxon>Desulfovibrionaceae</taxon>
        <taxon>Oceanidesulfovibrio</taxon>
    </lineage>
</organism>
<comment type="caution">
    <text evidence="13">The sequence shown here is derived from an EMBL/GenBank/DDBJ whole genome shotgun (WGS) entry which is preliminary data.</text>
</comment>
<dbReference type="GO" id="GO:0006465">
    <property type="term" value="P:signal peptide processing"/>
    <property type="evidence" value="ECO:0007669"/>
    <property type="project" value="TreeGrafter"/>
</dbReference>
<keyword evidence="7 10" id="KW-0472">Membrane</keyword>
<dbReference type="PRINTS" id="PR00864">
    <property type="entry name" value="PREPILNPTASE"/>
</dbReference>